<sequence length="393" mass="44116">MAQEKRAVIICSQDAFANGVKPKELEAYLSRNGYTSVIRFDSNKLSRLAKTGIRRMLPAPQLLKLQLYVHEAVLAIAVHIGGATCKAATSHLLWRVMVLRGKVLQKTLRSKGHFDLLICESNLDEAVTLGDRVADVQILDLPSPFAEELRFGGELSDAGYTKLRDVEVESYAAADYLSFHWHTYADYVRQTKYNGTNFLPITYGTHKKTKLARYNKHPRIIFLGYLGGYWVNLPLLSQLCKLYPMLDVYGGPEPDASLSINYKGYAPSTDVIADYQFGLITISNDELRQHSFSSKHLEYISYGVPVLTPAWRKDAALDDSSIYYTADDFLERVARASTEQAWESLHAAALKDAARFSWDNALKALDVSPKPSEVRQADVELEPHGQGVMRTYP</sequence>
<comment type="caution">
    <text evidence="2">The sequence shown here is derived from an EMBL/GenBank/DDBJ whole genome shotgun (WGS) entry which is preliminary data.</text>
</comment>
<evidence type="ECO:0000256" key="1">
    <source>
        <dbReference type="SAM" id="MobiDB-lite"/>
    </source>
</evidence>
<organism evidence="2 3">
    <name type="scientific">Caballeronia concitans</name>
    <dbReference type="NCBI Taxonomy" id="1777133"/>
    <lineage>
        <taxon>Bacteria</taxon>
        <taxon>Pseudomonadati</taxon>
        <taxon>Pseudomonadota</taxon>
        <taxon>Betaproteobacteria</taxon>
        <taxon>Burkholderiales</taxon>
        <taxon>Burkholderiaceae</taxon>
        <taxon>Caballeronia</taxon>
    </lineage>
</organism>
<keyword evidence="3" id="KW-1185">Reference proteome</keyword>
<dbReference type="EMBL" id="FCNV02000002">
    <property type="protein sequence ID" value="SAL22839.1"/>
    <property type="molecule type" value="Genomic_DNA"/>
</dbReference>
<evidence type="ECO:0000313" key="3">
    <source>
        <dbReference type="Proteomes" id="UP000198263"/>
    </source>
</evidence>
<dbReference type="Proteomes" id="UP000198263">
    <property type="component" value="Unassembled WGS sequence"/>
</dbReference>
<gene>
    <name evidence="2" type="ORF">AWB72_01633</name>
</gene>
<feature type="region of interest" description="Disordered" evidence="1">
    <location>
        <begin position="374"/>
        <end position="393"/>
    </location>
</feature>
<reference evidence="2 3" key="1">
    <citation type="submission" date="2016-01" db="EMBL/GenBank/DDBJ databases">
        <authorList>
            <person name="Peeters C."/>
        </authorList>
    </citation>
    <scope>NUCLEOTIDE SEQUENCE [LARGE SCALE GENOMIC DNA]</scope>
    <source>
        <strain evidence="2">LMG 29315</strain>
    </source>
</reference>
<feature type="compositionally biased region" description="Basic and acidic residues" evidence="1">
    <location>
        <begin position="374"/>
        <end position="383"/>
    </location>
</feature>
<dbReference type="AlphaFoldDB" id="A0A658QUN1"/>
<accession>A0A658QUN1</accession>
<name>A0A658QUN1_9BURK</name>
<dbReference type="OrthoDB" id="9124078at2"/>
<dbReference type="Gene3D" id="3.40.50.2000">
    <property type="entry name" value="Glycogen Phosphorylase B"/>
    <property type="match status" value="1"/>
</dbReference>
<evidence type="ECO:0000313" key="2">
    <source>
        <dbReference type="EMBL" id="SAL22839.1"/>
    </source>
</evidence>
<proteinExistence type="predicted"/>
<protein>
    <submittedName>
        <fullName evidence="2">Uncharacterized protein</fullName>
    </submittedName>
</protein>
<dbReference type="RefSeq" id="WP_143754597.1">
    <property type="nucleotide sequence ID" value="NZ_FCNV02000002.1"/>
</dbReference>